<dbReference type="EMBL" id="JACSEA010000007">
    <property type="protein sequence ID" value="KAF7396736.1"/>
    <property type="molecule type" value="Genomic_DNA"/>
</dbReference>
<dbReference type="Pfam" id="PF04042">
    <property type="entry name" value="DNA_pol_E_B"/>
    <property type="match status" value="1"/>
</dbReference>
<dbReference type="InterPro" id="IPR007185">
    <property type="entry name" value="DNA_pol_a/d/e_bsu"/>
</dbReference>
<dbReference type="Gene3D" id="3.60.21.50">
    <property type="match status" value="1"/>
</dbReference>
<accession>A0A834K3R8</accession>
<keyword evidence="2" id="KW-0235">DNA replication</keyword>
<organism evidence="5 6">
    <name type="scientific">Vespula vulgaris</name>
    <name type="common">Yellow jacket</name>
    <name type="synonym">Wasp</name>
    <dbReference type="NCBI Taxonomy" id="7454"/>
    <lineage>
        <taxon>Eukaryota</taxon>
        <taxon>Metazoa</taxon>
        <taxon>Ecdysozoa</taxon>
        <taxon>Arthropoda</taxon>
        <taxon>Hexapoda</taxon>
        <taxon>Insecta</taxon>
        <taxon>Pterygota</taxon>
        <taxon>Neoptera</taxon>
        <taxon>Endopterygota</taxon>
        <taxon>Hymenoptera</taxon>
        <taxon>Apocrita</taxon>
        <taxon>Aculeata</taxon>
        <taxon>Vespoidea</taxon>
        <taxon>Vespidae</taxon>
        <taxon>Vespinae</taxon>
        <taxon>Vespula</taxon>
    </lineage>
</organism>
<name>A0A834K3R8_VESVU</name>
<evidence type="ECO:0008006" key="7">
    <source>
        <dbReference type="Google" id="ProtNLM"/>
    </source>
</evidence>
<feature type="domain" description="DNA polymerase delta subunit OB-fold" evidence="4">
    <location>
        <begin position="48"/>
        <end position="177"/>
    </location>
</feature>
<reference evidence="5" key="1">
    <citation type="journal article" date="2020" name="G3 (Bethesda)">
        <title>High-Quality Assemblies for Three Invasive Social Wasps from the &lt;i&gt;Vespula&lt;/i&gt; Genus.</title>
        <authorList>
            <person name="Harrop T.W.R."/>
            <person name="Guhlin J."/>
            <person name="McLaughlin G.M."/>
            <person name="Permina E."/>
            <person name="Stockwell P."/>
            <person name="Gilligan J."/>
            <person name="Le Lec M.F."/>
            <person name="Gruber M.A.M."/>
            <person name="Quinn O."/>
            <person name="Lovegrove M."/>
            <person name="Duncan E.J."/>
            <person name="Remnant E.J."/>
            <person name="Van Eeckhoven J."/>
            <person name="Graham B."/>
            <person name="Knapp R.A."/>
            <person name="Langford K.W."/>
            <person name="Kronenberg Z."/>
            <person name="Press M.O."/>
            <person name="Eacker S.M."/>
            <person name="Wilson-Rankin E.E."/>
            <person name="Purcell J."/>
            <person name="Lester P.J."/>
            <person name="Dearden P.K."/>
        </authorList>
    </citation>
    <scope>NUCLEOTIDE SEQUENCE</scope>
    <source>
        <strain evidence="5">Marl-1</strain>
    </source>
</reference>
<evidence type="ECO:0000256" key="2">
    <source>
        <dbReference type="ARBA" id="ARBA00022705"/>
    </source>
</evidence>
<dbReference type="GO" id="GO:0043625">
    <property type="term" value="C:delta DNA polymerase complex"/>
    <property type="evidence" value="ECO:0007669"/>
    <property type="project" value="TreeGrafter"/>
</dbReference>
<dbReference type="PANTHER" id="PTHR10416:SF0">
    <property type="entry name" value="DNA POLYMERASE DELTA SUBUNIT 2"/>
    <property type="match status" value="1"/>
</dbReference>
<evidence type="ECO:0000259" key="4">
    <source>
        <dbReference type="Pfam" id="PF18018"/>
    </source>
</evidence>
<dbReference type="PANTHER" id="PTHR10416">
    <property type="entry name" value="DNA POLYMERASE DELTA SUBUNIT 2"/>
    <property type="match status" value="1"/>
</dbReference>
<keyword evidence="6" id="KW-1185">Reference proteome</keyword>
<dbReference type="Proteomes" id="UP000614350">
    <property type="component" value="Unassembled WGS sequence"/>
</dbReference>
<dbReference type="InterPro" id="IPR024826">
    <property type="entry name" value="DNA_pol_delta/II_ssu"/>
</dbReference>
<dbReference type="AlphaFoldDB" id="A0A834K3R8"/>
<dbReference type="Pfam" id="PF18018">
    <property type="entry name" value="DNA_pol_D_N"/>
    <property type="match status" value="1"/>
</dbReference>
<gene>
    <name evidence="5" type="ORF">HZH66_007598</name>
</gene>
<evidence type="ECO:0000313" key="5">
    <source>
        <dbReference type="EMBL" id="KAF7396736.1"/>
    </source>
</evidence>
<feature type="domain" description="DNA polymerase alpha/delta/epsilon subunit B" evidence="3">
    <location>
        <begin position="198"/>
        <end position="414"/>
    </location>
</feature>
<protein>
    <recommendedName>
        <fullName evidence="7">DNA polymerase delta small subunit</fullName>
    </recommendedName>
</protein>
<evidence type="ECO:0000313" key="6">
    <source>
        <dbReference type="Proteomes" id="UP000614350"/>
    </source>
</evidence>
<evidence type="ECO:0000259" key="3">
    <source>
        <dbReference type="Pfam" id="PF04042"/>
    </source>
</evidence>
<dbReference type="GO" id="GO:0003677">
    <property type="term" value="F:DNA binding"/>
    <property type="evidence" value="ECO:0007669"/>
    <property type="project" value="InterPro"/>
</dbReference>
<dbReference type="GO" id="GO:0006271">
    <property type="term" value="P:DNA strand elongation involved in DNA replication"/>
    <property type="evidence" value="ECO:0007669"/>
    <property type="project" value="TreeGrafter"/>
</dbReference>
<comment type="caution">
    <text evidence="5">The sequence shown here is derived from an EMBL/GenBank/DDBJ whole genome shotgun (WGS) entry which is preliminary data.</text>
</comment>
<evidence type="ECO:0000256" key="1">
    <source>
        <dbReference type="ARBA" id="ARBA00006035"/>
    </source>
</evidence>
<sequence>MVHTTSNNDKNVIKNEENESVDVLERKSVVYKDLSSTLVQEISDYSKQFAHIYAARLAELGEVLTSRVQAKWNDVRLLKLADLEDFEGETCVIIGTLYKHQQWKPSILQELSEEHQLSLPASRSDYCSEKDQVFLEDEMLRIKLVGKLVDLESIVTGVVCAVLGSEEKDGTFQVKDWCFPGCVPKTIVSSSSNSNGKIVLISGLNFIQNSNDLAMELFREWICGMAGNVKAQKEEASVVRLIIAGNAISNNEKEYIHKNMSELKVEESIHAKDTVSATQKLDDFLSDIAKCCCVTLLPGQYDPTNRMLPQRPLHPCLLPKSSKLGSFQGGSNPWISQIDKRMIMGSSGQPLEDIKKAAGSKDISPIEWLEKTIIWRHMCPTAPDTLPAYPFYKKDLFIMKHCPDIYFTGNADKYETKLWKGEQNQVIRLISIPQFSSSHTAVLVDLESLDTELIHFGIE</sequence>
<dbReference type="InterPro" id="IPR040663">
    <property type="entry name" value="DNA_pol_D_N"/>
</dbReference>
<proteinExistence type="inferred from homology"/>
<comment type="similarity">
    <text evidence="1">Belongs to the DNA polymerase delta/II small subunit family.</text>
</comment>